<dbReference type="GO" id="GO:0006508">
    <property type="term" value="P:proteolysis"/>
    <property type="evidence" value="ECO:0007669"/>
    <property type="project" value="UniProtKB-KW"/>
</dbReference>
<dbReference type="CDD" id="cd00190">
    <property type="entry name" value="Tryp_SPc"/>
    <property type="match status" value="1"/>
</dbReference>
<keyword evidence="4" id="KW-1185">Reference proteome</keyword>
<dbReference type="FunFam" id="2.40.10.10:FF:000082">
    <property type="entry name" value="Plasma kallikrein"/>
    <property type="match status" value="1"/>
</dbReference>
<dbReference type="PROSITE" id="PS00134">
    <property type="entry name" value="TRYPSIN_HIS"/>
    <property type="match status" value="1"/>
</dbReference>
<feature type="compositionally biased region" description="Low complexity" evidence="1">
    <location>
        <begin position="521"/>
        <end position="534"/>
    </location>
</feature>
<reference evidence="3" key="1">
    <citation type="submission" date="2021-02" db="EMBL/GenBank/DDBJ databases">
        <authorList>
            <person name="Bekaert M."/>
        </authorList>
    </citation>
    <scope>NUCLEOTIDE SEQUENCE</scope>
    <source>
        <strain evidence="3">IoA-00</strain>
    </source>
</reference>
<feature type="region of interest" description="Disordered" evidence="1">
    <location>
        <begin position="283"/>
        <end position="305"/>
    </location>
</feature>
<dbReference type="Pfam" id="PF00089">
    <property type="entry name" value="Trypsin"/>
    <property type="match status" value="1"/>
</dbReference>
<dbReference type="SUPFAM" id="SSF50494">
    <property type="entry name" value="Trypsin-like serine proteases"/>
    <property type="match status" value="1"/>
</dbReference>
<dbReference type="InterPro" id="IPR001254">
    <property type="entry name" value="Trypsin_dom"/>
</dbReference>
<feature type="compositionally biased region" description="Polar residues" evidence="1">
    <location>
        <begin position="476"/>
        <end position="490"/>
    </location>
</feature>
<feature type="region of interest" description="Disordered" evidence="1">
    <location>
        <begin position="24"/>
        <end position="49"/>
    </location>
</feature>
<feature type="region of interest" description="Disordered" evidence="1">
    <location>
        <begin position="464"/>
        <end position="490"/>
    </location>
</feature>
<organism evidence="3 4">
    <name type="scientific">Lepeophtheirus salmonis</name>
    <name type="common">Salmon louse</name>
    <name type="synonym">Caligus salmonis</name>
    <dbReference type="NCBI Taxonomy" id="72036"/>
    <lineage>
        <taxon>Eukaryota</taxon>
        <taxon>Metazoa</taxon>
        <taxon>Ecdysozoa</taxon>
        <taxon>Arthropoda</taxon>
        <taxon>Crustacea</taxon>
        <taxon>Multicrustacea</taxon>
        <taxon>Hexanauplia</taxon>
        <taxon>Copepoda</taxon>
        <taxon>Siphonostomatoida</taxon>
        <taxon>Caligidae</taxon>
        <taxon>Lepeophtheirus</taxon>
    </lineage>
</organism>
<accession>A0A7R8D371</accession>
<evidence type="ECO:0000256" key="2">
    <source>
        <dbReference type="SAM" id="SignalP"/>
    </source>
</evidence>
<dbReference type="OrthoDB" id="6437225at2759"/>
<name>A0A7R8D371_LEPSM</name>
<dbReference type="Gene3D" id="2.40.10.10">
    <property type="entry name" value="Trypsin-like serine proteases"/>
    <property type="match status" value="1"/>
</dbReference>
<feature type="compositionally biased region" description="Low complexity" evidence="1">
    <location>
        <begin position="132"/>
        <end position="144"/>
    </location>
</feature>
<keyword evidence="2" id="KW-0732">Signal</keyword>
<keyword evidence="3" id="KW-0378">Hydrolase</keyword>
<evidence type="ECO:0000313" key="4">
    <source>
        <dbReference type="Proteomes" id="UP000675881"/>
    </source>
</evidence>
<dbReference type="PRINTS" id="PR00722">
    <property type="entry name" value="CHYMOTRYPSIN"/>
</dbReference>
<feature type="compositionally biased region" description="Low complexity" evidence="1">
    <location>
        <begin position="151"/>
        <end position="196"/>
    </location>
</feature>
<evidence type="ECO:0000313" key="3">
    <source>
        <dbReference type="EMBL" id="CAF2964503.1"/>
    </source>
</evidence>
<dbReference type="InterPro" id="IPR040479">
    <property type="entry name" value="CLIP_SPH_mas"/>
</dbReference>
<dbReference type="InterPro" id="IPR009003">
    <property type="entry name" value="Peptidase_S1_PA"/>
</dbReference>
<proteinExistence type="predicted"/>
<feature type="region of interest" description="Disordered" evidence="1">
    <location>
        <begin position="115"/>
        <end position="238"/>
    </location>
</feature>
<feature type="region of interest" description="Disordered" evidence="1">
    <location>
        <begin position="505"/>
        <end position="542"/>
    </location>
</feature>
<evidence type="ECO:0000256" key="1">
    <source>
        <dbReference type="SAM" id="MobiDB-lite"/>
    </source>
</evidence>
<dbReference type="Proteomes" id="UP000675881">
    <property type="component" value="Chromosome 6"/>
</dbReference>
<sequence length="925" mass="99313">MSLRIPVILLFLVIQTTLGQERNNSLSSSTTISSPPARQRPQRPPSGGLVPYSQLDVYDFQHLLLPGLLGSITQTADTSDCPGKCIHALASLVCDQVLEEVKCPNQSLRCCVESDFPPRRKKRPPPPPPLPVKQQSSNQVQNNQPDIQRLTTNPPLTTTTISTTTRTTTTTTRTTTYTTPTPTTTEPRRQTPPATTSITNRFQEPVREDSSDYIDYDYPSNDGDRDDTTAESNGSGTPSCPGVCVAQRLANFCEAILDVNQLCKSDLRCCVAKRFPAAAIPVAETTTTTTRRPPPRPKRPPPRQDNSHICRGTCVTGFFALLCDEIDQRAPCPGNGRCCITRTPGKPPGHRKPPPRPKECPGVCIPQLMSAFCNEPSIIRNTHTCQKGTICCDSRNLNGLNVNAQDRRAPPPPRPYGGSPDLASLFLNVAPTLLNAATGNSDAGQTAAALLPVLAPVLGSILGGGGGSPQSPPRNPISQPVAPQQAPSLGSSLAQTFLPALANTFLGGGGGAPPRNSYRPTTTTTTTTTRTTTTPEPADDRPECPGTCIGPYLSFTCFGNAATTSLFKCEKKKSTCCSPKSAINERESFLHLKTNQIPIKRNDSVHTSFYENRPQVGPLQKFADNQFNPNDHGNGLFPFPSNVGSGVNKFHIAKEQRPTLEHPVTNKYVCGVKGTYRSGRVVGGDDASPGEWCWQVALINSLNQYLCGGALIGTQWVLTAAHCVTNIVRAGDSIYVRVGDHDLTQKFGSPGAQTLRVATTYIHHNHNSQTLDNDIAILKLHGEADLKEGVCLVCLPARGTSQQAGKVCTVTGYGYMGESGPIPLRVREAQVPVVNDNECVRKINAVTEKIFILPASSFCAGGLEGHDACQGDGGGPLVCEDSGYYELTGLVSWGFGCGRRDVPGVYVKISSFIGWINQIISVNNV</sequence>
<dbReference type="InterPro" id="IPR043504">
    <property type="entry name" value="Peptidase_S1_PA_chymotrypsin"/>
</dbReference>
<dbReference type="EMBL" id="HG994585">
    <property type="protein sequence ID" value="CAF2964503.1"/>
    <property type="molecule type" value="Genomic_DNA"/>
</dbReference>
<dbReference type="InterPro" id="IPR018114">
    <property type="entry name" value="TRYPSIN_HIS"/>
</dbReference>
<protein>
    <submittedName>
        <fullName evidence="3">Serine protease hepsin,Protein masquerade</fullName>
    </submittedName>
</protein>
<dbReference type="Pfam" id="PF18398">
    <property type="entry name" value="CLIP_SPH_mas"/>
    <property type="match status" value="5"/>
</dbReference>
<feature type="compositionally biased region" description="Low complexity" evidence="1">
    <location>
        <begin position="25"/>
        <end position="39"/>
    </location>
</feature>
<feature type="signal peptide" evidence="2">
    <location>
        <begin position="1"/>
        <end position="19"/>
    </location>
</feature>
<dbReference type="GO" id="GO:0004252">
    <property type="term" value="F:serine-type endopeptidase activity"/>
    <property type="evidence" value="ECO:0007669"/>
    <property type="project" value="InterPro"/>
</dbReference>
<dbReference type="AlphaFoldDB" id="A0A7R8D371"/>
<keyword evidence="3" id="KW-0645">Protease</keyword>
<dbReference type="SMART" id="SM00020">
    <property type="entry name" value="Tryp_SPc"/>
    <property type="match status" value="1"/>
</dbReference>
<dbReference type="PANTHER" id="PTHR24258">
    <property type="entry name" value="SERINE PROTEASE-RELATED"/>
    <property type="match status" value="1"/>
</dbReference>
<gene>
    <name evidence="3" type="ORF">LSAA_12028</name>
</gene>
<dbReference type="PROSITE" id="PS50240">
    <property type="entry name" value="TRYPSIN_DOM"/>
    <property type="match status" value="1"/>
</dbReference>
<dbReference type="PANTHER" id="PTHR24258:SF140">
    <property type="entry name" value="BCDNA.GH08420-RELATED"/>
    <property type="match status" value="1"/>
</dbReference>
<dbReference type="InterPro" id="IPR001314">
    <property type="entry name" value="Peptidase_S1A"/>
</dbReference>
<feature type="chain" id="PRO_5043635758" evidence="2">
    <location>
        <begin position="20"/>
        <end position="925"/>
    </location>
</feature>